<protein>
    <submittedName>
        <fullName evidence="2">Uncharacterized protein</fullName>
    </submittedName>
</protein>
<keyword evidence="3" id="KW-1185">Reference proteome</keyword>
<dbReference type="Proteomes" id="UP000035088">
    <property type="component" value="Unassembled WGS sequence"/>
</dbReference>
<name>G7GYZ4_9ACTN</name>
<evidence type="ECO:0000313" key="2">
    <source>
        <dbReference type="EMBL" id="GAB08819.1"/>
    </source>
</evidence>
<dbReference type="EMBL" id="BAEE01000021">
    <property type="protein sequence ID" value="GAB08819.1"/>
    <property type="molecule type" value="Genomic_DNA"/>
</dbReference>
<keyword evidence="1" id="KW-0812">Transmembrane</keyword>
<gene>
    <name evidence="2" type="ORF">GOARA_021_00560</name>
</gene>
<dbReference type="STRING" id="1073574.GOARA_021_00560"/>
<comment type="caution">
    <text evidence="2">The sequence shown here is derived from an EMBL/GenBank/DDBJ whole genome shotgun (WGS) entry which is preliminary data.</text>
</comment>
<organism evidence="2 3">
    <name type="scientific">Gordonia araii NBRC 100433</name>
    <dbReference type="NCBI Taxonomy" id="1073574"/>
    <lineage>
        <taxon>Bacteria</taxon>
        <taxon>Bacillati</taxon>
        <taxon>Actinomycetota</taxon>
        <taxon>Actinomycetes</taxon>
        <taxon>Mycobacteriales</taxon>
        <taxon>Gordoniaceae</taxon>
        <taxon>Gordonia</taxon>
    </lineage>
</organism>
<dbReference type="AlphaFoldDB" id="G7GYZ4"/>
<keyword evidence="1" id="KW-0472">Membrane</keyword>
<dbReference type="RefSeq" id="WP_007320896.1">
    <property type="nucleotide sequence ID" value="NZ_BAEE01000021.1"/>
</dbReference>
<feature type="transmembrane region" description="Helical" evidence="1">
    <location>
        <begin position="20"/>
        <end position="41"/>
    </location>
</feature>
<proteinExistence type="predicted"/>
<reference evidence="2 3" key="1">
    <citation type="submission" date="2011-11" db="EMBL/GenBank/DDBJ databases">
        <title>Whole genome shotgun sequence of Gordonia araii NBRC 100433.</title>
        <authorList>
            <person name="Yoshida Y."/>
            <person name="Hosoyama A."/>
            <person name="Tsuchikane K."/>
            <person name="Katsumata H."/>
            <person name="Yamazaki S."/>
            <person name="Fujita N."/>
        </authorList>
    </citation>
    <scope>NUCLEOTIDE SEQUENCE [LARGE SCALE GENOMIC DNA]</scope>
    <source>
        <strain evidence="2 3">NBRC 100433</strain>
    </source>
</reference>
<sequence length="77" mass="8701">MSRWQTLLNRQLSVRQLMHLAIMGIVVVVIPYLTIGVFWAANHSDHLEQLTGADRAFSLIGEVIAWPILLIANVELH</sequence>
<accession>G7GYZ4</accession>
<evidence type="ECO:0000313" key="3">
    <source>
        <dbReference type="Proteomes" id="UP000035088"/>
    </source>
</evidence>
<dbReference type="OrthoDB" id="4567248at2"/>
<evidence type="ECO:0000256" key="1">
    <source>
        <dbReference type="SAM" id="Phobius"/>
    </source>
</evidence>
<keyword evidence="1" id="KW-1133">Transmembrane helix</keyword>
<feature type="transmembrane region" description="Helical" evidence="1">
    <location>
        <begin position="56"/>
        <end position="76"/>
    </location>
</feature>